<dbReference type="EMBL" id="JACIER010000005">
    <property type="protein sequence ID" value="MBB4043832.1"/>
    <property type="molecule type" value="Genomic_DNA"/>
</dbReference>
<keyword evidence="2" id="KW-1185">Reference proteome</keyword>
<dbReference type="RefSeq" id="WP_183208252.1">
    <property type="nucleotide sequence ID" value="NZ_JACIER010000005.1"/>
</dbReference>
<sequence>MIFSVKRIINGKPYLRDEDRMIASSWDEAESKLTIGVTAGRYDSTCSIEGILIEDIGVSDSFLEEIRYKRSQLN</sequence>
<evidence type="ECO:0000313" key="1">
    <source>
        <dbReference type="EMBL" id="MBB4043832.1"/>
    </source>
</evidence>
<accession>A0A840D5W9</accession>
<comment type="caution">
    <text evidence="1">The sequence shown here is derived from an EMBL/GenBank/DDBJ whole genome shotgun (WGS) entry which is preliminary data.</text>
</comment>
<gene>
    <name evidence="1" type="ORF">GGR06_001618</name>
</gene>
<dbReference type="AlphaFoldDB" id="A0A840D5W9"/>
<reference evidence="1" key="1">
    <citation type="submission" date="2020-08" db="EMBL/GenBank/DDBJ databases">
        <title>Genomic Encyclopedia of Type Strains, Phase IV (KMG-IV): sequencing the most valuable type-strain genomes for metagenomic binning, comparative biology and taxonomic classification.</title>
        <authorList>
            <person name="Goeker M."/>
        </authorList>
    </citation>
    <scope>NUCLEOTIDE SEQUENCE [LARGE SCALE GENOMIC DNA]</scope>
    <source>
        <strain evidence="1">DSM 105720</strain>
    </source>
</reference>
<evidence type="ECO:0000313" key="2">
    <source>
        <dbReference type="Proteomes" id="UP000560658"/>
    </source>
</evidence>
<organism evidence="1 2">
    <name type="scientific">Bacteroides reticulotermitis</name>
    <dbReference type="NCBI Taxonomy" id="1133319"/>
    <lineage>
        <taxon>Bacteria</taxon>
        <taxon>Pseudomonadati</taxon>
        <taxon>Bacteroidota</taxon>
        <taxon>Bacteroidia</taxon>
        <taxon>Bacteroidales</taxon>
        <taxon>Bacteroidaceae</taxon>
        <taxon>Bacteroides</taxon>
    </lineage>
</organism>
<dbReference type="Proteomes" id="UP000560658">
    <property type="component" value="Unassembled WGS sequence"/>
</dbReference>
<name>A0A840D5W9_9BACE</name>
<protein>
    <submittedName>
        <fullName evidence="1">Uncharacterized protein</fullName>
    </submittedName>
</protein>
<proteinExistence type="predicted"/>